<proteinExistence type="predicted"/>
<reference evidence="2 3" key="1">
    <citation type="submission" date="2017-10" db="EMBL/GenBank/DDBJ databases">
        <title>Resolving the taxonomy of Roseburia spp., Eubacterium rectale and Agathobacter spp. through phylogenomic analysis.</title>
        <authorList>
            <person name="Sheridan P.O."/>
            <person name="Walker A.W."/>
            <person name="Duncan S.H."/>
            <person name="Scott K.P."/>
            <person name="Toole P.W.O."/>
            <person name="Luis P."/>
            <person name="Flint H.J."/>
        </authorList>
    </citation>
    <scope>NUCLEOTIDE SEQUENCE [LARGE SCALE GENOMIC DNA]</scope>
    <source>
        <strain evidence="2 3">JK623</strain>
    </source>
</reference>
<dbReference type="AlphaFoldDB" id="A0A2G3E2L9"/>
<name>A0A2G3E2L9_9FIRM</name>
<evidence type="ECO:0000313" key="2">
    <source>
        <dbReference type="EMBL" id="PHU37522.1"/>
    </source>
</evidence>
<accession>A0A2G3E2L9</accession>
<dbReference type="Proteomes" id="UP000224563">
    <property type="component" value="Unassembled WGS sequence"/>
</dbReference>
<sequence length="139" mass="16444">MANNNHHRNNANQHKEPAIKKFMLGTKELENKIAEFEYDRGQYTITDVIGEERTEIYRSRNMQEAYMKWNVYIGRKKERPARAKAENAEATEAQAAPAPQNNHRQENRKNNNHSKNNRSRNRSQKRQTKRVDYNGESDE</sequence>
<dbReference type="EMBL" id="PDYG01000043">
    <property type="protein sequence ID" value="PHU37522.1"/>
    <property type="molecule type" value="Genomic_DNA"/>
</dbReference>
<evidence type="ECO:0000256" key="1">
    <source>
        <dbReference type="SAM" id="MobiDB-lite"/>
    </source>
</evidence>
<keyword evidence="3" id="KW-1185">Reference proteome</keyword>
<dbReference type="RefSeq" id="WP_051637928.1">
    <property type="nucleotide sequence ID" value="NZ_JANSWH010000084.1"/>
</dbReference>
<organism evidence="2 3">
    <name type="scientific">Agathobacter ruminis</name>
    <dbReference type="NCBI Taxonomy" id="1712665"/>
    <lineage>
        <taxon>Bacteria</taxon>
        <taxon>Bacillati</taxon>
        <taxon>Bacillota</taxon>
        <taxon>Clostridia</taxon>
        <taxon>Lachnospirales</taxon>
        <taxon>Lachnospiraceae</taxon>
        <taxon>Agathobacter</taxon>
    </lineage>
</organism>
<feature type="region of interest" description="Disordered" evidence="1">
    <location>
        <begin position="78"/>
        <end position="139"/>
    </location>
</feature>
<evidence type="ECO:0000313" key="3">
    <source>
        <dbReference type="Proteomes" id="UP000224563"/>
    </source>
</evidence>
<reference evidence="2 3" key="2">
    <citation type="submission" date="2017-10" db="EMBL/GenBank/DDBJ databases">
        <authorList>
            <person name="Banno H."/>
            <person name="Chua N.-H."/>
        </authorList>
    </citation>
    <scope>NUCLEOTIDE SEQUENCE [LARGE SCALE GENOMIC DNA]</scope>
    <source>
        <strain evidence="2 3">JK623</strain>
    </source>
</reference>
<feature type="compositionally biased region" description="Basic residues" evidence="1">
    <location>
        <begin position="110"/>
        <end position="128"/>
    </location>
</feature>
<comment type="caution">
    <text evidence="2">The sequence shown here is derived from an EMBL/GenBank/DDBJ whole genome shotgun (WGS) entry which is preliminary data.</text>
</comment>
<feature type="compositionally biased region" description="Low complexity" evidence="1">
    <location>
        <begin position="88"/>
        <end position="102"/>
    </location>
</feature>
<gene>
    <name evidence="2" type="ORF">CSX02_07410</name>
</gene>
<protein>
    <submittedName>
        <fullName evidence="2">Uncharacterized protein</fullName>
    </submittedName>
</protein>